<gene>
    <name evidence="3" type="ORF">FNW02_32245</name>
</gene>
<evidence type="ECO:0000256" key="2">
    <source>
        <dbReference type="SAM" id="MobiDB-lite"/>
    </source>
</evidence>
<keyword evidence="1" id="KW-0175">Coiled coil</keyword>
<organism evidence="3 4">
    <name type="scientific">Komarekiella delphini-convector SJRDD-AB1</name>
    <dbReference type="NCBI Taxonomy" id="2593771"/>
    <lineage>
        <taxon>Bacteria</taxon>
        <taxon>Bacillati</taxon>
        <taxon>Cyanobacteriota</taxon>
        <taxon>Cyanophyceae</taxon>
        <taxon>Nostocales</taxon>
        <taxon>Nostocaceae</taxon>
        <taxon>Komarekiella</taxon>
        <taxon>Komarekiella delphini-convector</taxon>
    </lineage>
</organism>
<evidence type="ECO:0000313" key="4">
    <source>
        <dbReference type="Proteomes" id="UP001165986"/>
    </source>
</evidence>
<name>A0AA40T3L2_9NOST</name>
<feature type="coiled-coil region" evidence="1">
    <location>
        <begin position="50"/>
        <end position="110"/>
    </location>
</feature>
<accession>A0AA40T3L2</accession>
<comment type="caution">
    <text evidence="3">The sequence shown here is derived from an EMBL/GenBank/DDBJ whole genome shotgun (WGS) entry which is preliminary data.</text>
</comment>
<proteinExistence type="predicted"/>
<evidence type="ECO:0000256" key="1">
    <source>
        <dbReference type="SAM" id="Coils"/>
    </source>
</evidence>
<reference evidence="3" key="1">
    <citation type="submission" date="2019-07" db="EMBL/GenBank/DDBJ databases">
        <title>Toxilogical consequences of a new and cryptic species of cyanobacteria (Komarekiella delphini-convector) recovered from the epidermis of a bottlenose dolphin and 1500 ft. in the air.</title>
        <authorList>
            <person name="Brown A.O."/>
            <person name="Dvorak P."/>
            <person name="Villanueva C.D."/>
            <person name="Foss A.J."/>
            <person name="Garvey A.D."/>
            <person name="Gibson Q.A."/>
            <person name="Johansen J.R."/>
            <person name="Casamatta D.A."/>
        </authorList>
    </citation>
    <scope>NUCLEOTIDE SEQUENCE</scope>
    <source>
        <strain evidence="3">SJRDD-AB1</strain>
    </source>
</reference>
<dbReference type="EMBL" id="VJXY01000062">
    <property type="protein sequence ID" value="MBD6620329.1"/>
    <property type="molecule type" value="Genomic_DNA"/>
</dbReference>
<dbReference type="AlphaFoldDB" id="A0AA40T3L2"/>
<feature type="region of interest" description="Disordered" evidence="2">
    <location>
        <begin position="111"/>
        <end position="134"/>
    </location>
</feature>
<feature type="compositionally biased region" description="Acidic residues" evidence="2">
    <location>
        <begin position="116"/>
        <end position="134"/>
    </location>
</feature>
<protein>
    <submittedName>
        <fullName evidence="3">Uncharacterized protein</fullName>
    </submittedName>
</protein>
<dbReference type="Proteomes" id="UP001165986">
    <property type="component" value="Unassembled WGS sequence"/>
</dbReference>
<evidence type="ECO:0000313" key="3">
    <source>
        <dbReference type="EMBL" id="MBD6620329.1"/>
    </source>
</evidence>
<sequence>MLIFALLVYFNEPNLEWSGGPIQGWKTALIFLAGGAITGAATGKALDFYCKRVEQRLIQIERERVEKETQHRERLERERLEKQKQEREVLEREMIERKRIQREMALEEERKWLEEHGDEDYEYDEDEDEDEEEK</sequence>
<keyword evidence="4" id="KW-1185">Reference proteome</keyword>